<dbReference type="InterPro" id="IPR007844">
    <property type="entry name" value="AsmA"/>
</dbReference>
<dbReference type="PIRSF" id="PIRSF034039">
    <property type="entry name" value="UCP034039"/>
    <property type="match status" value="1"/>
</dbReference>
<dbReference type="Pfam" id="PF05170">
    <property type="entry name" value="AsmA"/>
    <property type="match status" value="2"/>
</dbReference>
<organism evidence="3 4">
    <name type="scientific">Agrobacterium vitis</name>
    <name type="common">Rhizobium vitis</name>
    <dbReference type="NCBI Taxonomy" id="373"/>
    <lineage>
        <taxon>Bacteria</taxon>
        <taxon>Pseudomonadati</taxon>
        <taxon>Pseudomonadota</taxon>
        <taxon>Alphaproteobacteria</taxon>
        <taxon>Hyphomicrobiales</taxon>
        <taxon>Rhizobiaceae</taxon>
        <taxon>Rhizobium/Agrobacterium group</taxon>
        <taxon>Agrobacterium</taxon>
    </lineage>
</organism>
<feature type="domain" description="AsmA" evidence="2">
    <location>
        <begin position="854"/>
        <end position="996"/>
    </location>
</feature>
<feature type="region of interest" description="Disordered" evidence="1">
    <location>
        <begin position="1195"/>
        <end position="1231"/>
    </location>
</feature>
<proteinExistence type="predicted"/>
<dbReference type="PANTHER" id="PTHR30441:SF4">
    <property type="entry name" value="PROTEIN ASMA"/>
    <property type="match status" value="1"/>
</dbReference>
<name>A0A368N6G8_AGRVI</name>
<dbReference type="EMBL" id="QUSG01000008">
    <property type="protein sequence ID" value="KAA3526055.1"/>
    <property type="molecule type" value="Genomic_DNA"/>
</dbReference>
<feature type="compositionally biased region" description="Low complexity" evidence="1">
    <location>
        <begin position="1195"/>
        <end position="1208"/>
    </location>
</feature>
<accession>A0A368N6G8</accession>
<dbReference type="PANTHER" id="PTHR30441">
    <property type="entry name" value="DUF748 DOMAIN-CONTAINING PROTEIN"/>
    <property type="match status" value="1"/>
</dbReference>
<dbReference type="Proteomes" id="UP000436911">
    <property type="component" value="Unassembled WGS sequence"/>
</dbReference>
<dbReference type="AlphaFoldDB" id="A0A368N6G8"/>
<dbReference type="GO" id="GO:0005886">
    <property type="term" value="C:plasma membrane"/>
    <property type="evidence" value="ECO:0007669"/>
    <property type="project" value="TreeGrafter"/>
</dbReference>
<dbReference type="InterPro" id="IPR052894">
    <property type="entry name" value="AsmA-related"/>
</dbReference>
<dbReference type="InterPro" id="IPR017023">
    <property type="entry name" value="UCP034039"/>
</dbReference>
<evidence type="ECO:0000256" key="1">
    <source>
        <dbReference type="SAM" id="MobiDB-lite"/>
    </source>
</evidence>
<comment type="caution">
    <text evidence="3">The sequence shown here is derived from an EMBL/GenBank/DDBJ whole genome shotgun (WGS) entry which is preliminary data.</text>
</comment>
<dbReference type="OrthoDB" id="9816380at2"/>
<reference evidence="3 4" key="1">
    <citation type="submission" date="2018-08" db="EMBL/GenBank/DDBJ databases">
        <title>Genome sequencing of Agrobacterium vitis strain ICMP 10754.</title>
        <authorList>
            <person name="Visnovsky S.B."/>
            <person name="Pitman A.R."/>
        </authorList>
    </citation>
    <scope>NUCLEOTIDE SEQUENCE [LARGE SCALE GENOMIC DNA]</scope>
    <source>
        <strain evidence="3 4">ICMP 10754</strain>
    </source>
</reference>
<feature type="domain" description="AsmA" evidence="2">
    <location>
        <begin position="5"/>
        <end position="126"/>
    </location>
</feature>
<evidence type="ECO:0000313" key="4">
    <source>
        <dbReference type="Proteomes" id="UP000436911"/>
    </source>
</evidence>
<gene>
    <name evidence="3" type="ORF">DXT89_16110</name>
</gene>
<evidence type="ECO:0000313" key="3">
    <source>
        <dbReference type="EMBL" id="KAA3526055.1"/>
    </source>
</evidence>
<dbReference type="GeneID" id="60685006"/>
<evidence type="ECO:0000259" key="2">
    <source>
        <dbReference type="Pfam" id="PF05170"/>
    </source>
</evidence>
<dbReference type="RefSeq" id="WP_060717928.1">
    <property type="nucleotide sequence ID" value="NZ_CP055265.1"/>
</dbReference>
<protein>
    <submittedName>
        <fullName evidence="3">AsmA family protein</fullName>
    </submittedName>
</protein>
<sequence length="1231" mass="128171">MLGRLFIAFGGLVVVALFAALLAPLFVNWTDFRKDFEDQASRLLGKKVVVHGAVEARILPFPSITMNDVTVGPGTDGKTLAHVARFSMDAELAPFLSGEARIFAMRIEQPNVRLRVLPDGSLDWLQGSQPSLPGRNVVLEKVTVVDGALTLVDQQTGRTRQISGLNADMTARSLAGPWTVTGQGALDGQSGNFSLSSLQPDPAKGAVPVKIHIAPDATPVDIDLSGDLTLVDKRPTLQGSFLAALRATANAEDGQVSAPMGNPVLPPRIKGKFELANDRVRIPEYRMEIGASDQPYIITGEATLDSGKAPEFLLTAEGQQIDVDKLTPTLPKGKTGRQMQNSARQRIQSLIALADRIPIPDMPGRASLKLPAIVAGDTVIRDITLDLRPAGTGWQVDKAVATLPGRTQAEASGRLQLKGQASFNGSLLVASSQPSGLASWLSGDVDPAIRQLRTAGFSANVNLTSDLQRFDKLELAIGPASLHGRLERRSADGVMPSLSFDLSGNAFDFDATKALASLVSGDTSDDALLKHQIAGNIKVDAFSAFGITARDVDGLFTYKDGGFSVRKLDIGNLAGASIKATGEATGSLADYSGKAQVMLHADDMSGFLAMLHQQLPQHPLLARLASSGQWYSDADIVVNARFGDAQYGGLQVDLQGKANGTAVDAAYRQDSLFDVFDDSEKSFSLTAANEEPSALLGQLGFDPLPVPMDGGAKLTLQLKQQGTAPADGQMSLTAGATRLGVSGTVNLGADLFLQGKGKVELASDDIAPLLIMNAVSLPDIDTGLPITLTGDIERQGEKTQLHDIKGEVAGDDLSGTLVLEPTASAVKIGGVVGLETVDLEWLASTVIGPVKDVASNTLSAAKVQLPVWGDMQMDIALKAGTLDLGPLPAARDVAARLTLVDGGMALEDLSGTLFGGDLSGRMSLANNQGTAFLRSRLSLANADLGKIWPDSGLSGQARLQVMAEGSGGSAIGLLGSVNGSGQVDVSALVIPDLDLSSFPALSASFGAATSEVTPGQVSAALTPLLARAPARLGDVTMPFTLSDGKARMQGVKLPAKDAAIETQAVVTVASGDVDANVQIAFDPATAVSAPGEAVAAQTDAGQGTAGDAAPTVHLLLSGPLAAPKRQLDVREMASYLSLQAFERERRRVETLQAAVLEKQRLRREVAYYTALAAERAAVQAKAAAAADAAARAAEAAARAADRGAGNAAPSTPRDGSNNGFKLELQDLPGVQ</sequence>
<dbReference type="GO" id="GO:0090313">
    <property type="term" value="P:regulation of protein targeting to membrane"/>
    <property type="evidence" value="ECO:0007669"/>
    <property type="project" value="TreeGrafter"/>
</dbReference>